<feature type="region of interest" description="Disordered" evidence="1">
    <location>
        <begin position="126"/>
        <end position="157"/>
    </location>
</feature>
<evidence type="ECO:0000313" key="3">
    <source>
        <dbReference type="Proteomes" id="UP000000600"/>
    </source>
</evidence>
<evidence type="ECO:0000313" key="2">
    <source>
        <dbReference type="EMBL" id="CAK66369.1"/>
    </source>
</evidence>
<dbReference type="GeneID" id="5019551"/>
<keyword evidence="3" id="KW-1185">Reference proteome</keyword>
<accession>A0C6F2</accession>
<proteinExistence type="predicted"/>
<name>A0C6F2_PARTE</name>
<dbReference type="RefSeq" id="XP_001433766.1">
    <property type="nucleotide sequence ID" value="XM_001433729.1"/>
</dbReference>
<feature type="region of interest" description="Disordered" evidence="1">
    <location>
        <begin position="359"/>
        <end position="386"/>
    </location>
</feature>
<dbReference type="OrthoDB" id="10257153at2759"/>
<dbReference type="OMA" id="FYDIDYQ"/>
<dbReference type="GO" id="GO:1990716">
    <property type="term" value="C:axonemal central apparatus"/>
    <property type="evidence" value="ECO:0000318"/>
    <property type="project" value="GO_Central"/>
</dbReference>
<reference evidence="2 3" key="1">
    <citation type="journal article" date="2006" name="Nature">
        <title>Global trends of whole-genome duplications revealed by the ciliate Paramecium tetraurelia.</title>
        <authorList>
            <consortium name="Genoscope"/>
            <person name="Aury J.-M."/>
            <person name="Jaillon O."/>
            <person name="Duret L."/>
            <person name="Noel B."/>
            <person name="Jubin C."/>
            <person name="Porcel B.M."/>
            <person name="Segurens B."/>
            <person name="Daubin V."/>
            <person name="Anthouard V."/>
            <person name="Aiach N."/>
            <person name="Arnaiz O."/>
            <person name="Billaut A."/>
            <person name="Beisson J."/>
            <person name="Blanc I."/>
            <person name="Bouhouche K."/>
            <person name="Camara F."/>
            <person name="Duharcourt S."/>
            <person name="Guigo R."/>
            <person name="Gogendeau D."/>
            <person name="Katinka M."/>
            <person name="Keller A.-M."/>
            <person name="Kissmehl R."/>
            <person name="Klotz C."/>
            <person name="Koll F."/>
            <person name="Le Moue A."/>
            <person name="Lepere C."/>
            <person name="Malinsky S."/>
            <person name="Nowacki M."/>
            <person name="Nowak J.K."/>
            <person name="Plattner H."/>
            <person name="Poulain J."/>
            <person name="Ruiz F."/>
            <person name="Serrano V."/>
            <person name="Zagulski M."/>
            <person name="Dessen P."/>
            <person name="Betermier M."/>
            <person name="Weissenbach J."/>
            <person name="Scarpelli C."/>
            <person name="Schachter V."/>
            <person name="Sperling L."/>
            <person name="Meyer E."/>
            <person name="Cohen J."/>
            <person name="Wincker P."/>
        </authorList>
    </citation>
    <scope>NUCLEOTIDE SEQUENCE [LARGE SCALE GENOMIC DNA]</scope>
    <source>
        <strain evidence="2 3">Stock d4-2</strain>
    </source>
</reference>
<dbReference type="STRING" id="5888.A0C6F2"/>
<dbReference type="PANTHER" id="PTHR21963">
    <property type="entry name" value="PF6"/>
    <property type="match status" value="1"/>
</dbReference>
<evidence type="ECO:0000256" key="1">
    <source>
        <dbReference type="SAM" id="MobiDB-lite"/>
    </source>
</evidence>
<dbReference type="InParanoid" id="A0C6F2"/>
<feature type="compositionally biased region" description="Basic and acidic residues" evidence="1">
    <location>
        <begin position="132"/>
        <end position="147"/>
    </location>
</feature>
<dbReference type="GO" id="GO:1904158">
    <property type="term" value="P:axonemal central apparatus assembly"/>
    <property type="evidence" value="ECO:0000318"/>
    <property type="project" value="GO_Central"/>
</dbReference>
<dbReference type="PANTHER" id="PTHR21963:SF1">
    <property type="entry name" value="SPERM-ASSOCIATED ANTIGEN 17"/>
    <property type="match status" value="1"/>
</dbReference>
<protein>
    <submittedName>
        <fullName evidence="2">Uncharacterized protein</fullName>
    </submittedName>
</protein>
<dbReference type="Proteomes" id="UP000000600">
    <property type="component" value="Unassembled WGS sequence"/>
</dbReference>
<gene>
    <name evidence="2" type="ORF">GSPATT00035498001</name>
</gene>
<dbReference type="KEGG" id="ptm:GSPATT00035498001"/>
<dbReference type="eggNOG" id="ENOG502SAAF">
    <property type="taxonomic scope" value="Eukaryota"/>
</dbReference>
<sequence>MPPKKEEIDLNALPPLKHLCVSIRIEAAKSRATKLLNLLKTCKSFQKNIQRDEILAFCKEKQLYVDPATLTDKQKKVNQFNIQDPKFMAEVATELTSEVMNKAFQLFIQDQVLAVRKAKYLAAQAQAAEKAAPPKKDDKKDTKKGAKEPPAVAPIVEPEKVVPEKEYPKNFDLVFIVQGFPQVPQEQIELIIHVKERVINWGGVDINQIEQPEEFQDDFEKRMEDFVPPPPIKRQYSEESLNYAASERSVIDEFKSARASSLPSDPLRQLTIKELILDMDLDAEEETIKQFYETIFEEICQFSIDQQQYAEWIANKKPIPLINKEAPKDPFDLEVERIKHEAQLAEEQQKAAEEAILAEKNKKGAKKEPKKNEAELEAERQAEAEKQRLNELKKQQIQDAIDQQLKMKTKLHLQYYKRQLSDVQLQKVGPGTLLECLLDQLQAESTYLTNSQIPPSLEDQDDSDQVSRILAGLKGQGNESVKNRKQEQVTESPKQLILDECDWIEMRAYFASLHDQQLVVDREHKIFDNLCYPGIDRQGMPEIPEKSEKMRKAIKAKLHPFVNVDVNEFERRQLLLQFEELLKENEPEKEWHFGDRIYMERHNRNTLRQKFYEALLNDPQVIMKYLPDDDALMICCYYKNPPGRTLRKKWSAEWRVLPNLEYYIQVRNFNSDYFYDIDYQKIGAITERCKVMYPTDNSLILATKFTVGEEERLRYRVIKENIVFGIQCGFYAQFKESRMSVQDQIMNLTFKNGLCLRFTQMGEVVQQYHYQKAQESSQHQFNLYDNTDINSEQEIKRVITGQGSVIIYKKDGSIIILYSNGNVSHYKNNMWITTNNKGYRQSPKGVDKIPCAIRTDPESGSKVYIRDDQTLIIYYKEGYQYTQHQDGTIMLIKGDKIIVEHPNFASVVVTIDKAKQRSGTIMRKNNVTVGFDNIIDRSFDGRIVETFYQGCKVISYLEKCEIPDSKQYKTNRIHLLYTQDGGVSKCVADGEVVIITAEERVKLNNKGEKRQLGQDIDYWVQLFSLPDERKSGVYTVDLERKCIFTRDEEANYFEIDEDGHVVTKLSTAAAQNQEPYTPDQIPDGIFVDEENKVLPTPKQWIPPRLFLVRNDNTGIELYNQQQLQDYFRLKSENAFTTKITEDMPNNVKSISFITELKQQNKKFIDVKIPQTLDIVPKIIQKTTIIAHRVFTFRNFLEYPPFEKEERIHHELSLQKFEIWQKNMLKTQNEFGILQKSEEEKEIEFTIQMKILESRRTDYSTESYDQAKSKIQIPEQQITSVEPLEQTLLKSARVQQTVQQAFVDLSRKAQTVQIQKQSKPFTEVKGFAIHYFETSEGLDYLKQAPEDPPIKKQRQKVVQINEEPQQLQLIEQFDQQPEGIVPLEQPPQPQYNDILTKVIIKPSVFTQAEIDDEIRQKRLNDESLKYRMQKRKDIDVYGKERKDKKLVPCLLKTNPKLELNQKYILTDATTDNRVKISSMATRVYQQAAPVNQIRNEGMHQTIIRTLDKKNNLDELIDKKNLMVTGDINDRLKKDLLIYPVSVQFGELRQNGRYEYKINVKNEDIMTQRIVLKQPQNSNIKVLMKIMGPISLGLVREVFIQVSADKVGQFSDEFQILSKHSIYTIPFNGNVLEQNIFDKLNTEQIKLSSKPLLKKNVKDLLQQFKQQDIIGDSQDSDLLPKINYDKNYKIDPFQNQKKEDQSYDDEN</sequence>
<organism evidence="2 3">
    <name type="scientific">Paramecium tetraurelia</name>
    <dbReference type="NCBI Taxonomy" id="5888"/>
    <lineage>
        <taxon>Eukaryota</taxon>
        <taxon>Sar</taxon>
        <taxon>Alveolata</taxon>
        <taxon>Ciliophora</taxon>
        <taxon>Intramacronucleata</taxon>
        <taxon>Oligohymenophorea</taxon>
        <taxon>Peniculida</taxon>
        <taxon>Parameciidae</taxon>
        <taxon>Paramecium</taxon>
    </lineage>
</organism>
<dbReference type="InterPro" id="IPR026173">
    <property type="entry name" value="SPAG17"/>
</dbReference>
<dbReference type="HOGENOM" id="CLU_240765_0_0_1"/>
<dbReference type="EMBL" id="CT868044">
    <property type="protein sequence ID" value="CAK66369.1"/>
    <property type="molecule type" value="Genomic_DNA"/>
</dbReference>